<keyword evidence="2" id="KW-1185">Reference proteome</keyword>
<sequence>MASKIADLKPISKDFYVEISYKKAEEILNWHPRGKEETLLASIDSLK</sequence>
<evidence type="ECO:0000313" key="1">
    <source>
        <dbReference type="EMBL" id="MFC4196575.1"/>
    </source>
</evidence>
<protein>
    <submittedName>
        <fullName evidence="1">Uncharacterized protein</fullName>
    </submittedName>
</protein>
<reference evidence="2" key="1">
    <citation type="journal article" date="2019" name="Int. J. Syst. Evol. Microbiol.">
        <title>The Global Catalogue of Microorganisms (GCM) 10K type strain sequencing project: providing services to taxonomists for standard genome sequencing and annotation.</title>
        <authorList>
            <consortium name="The Broad Institute Genomics Platform"/>
            <consortium name="The Broad Institute Genome Sequencing Center for Infectious Disease"/>
            <person name="Wu L."/>
            <person name="Ma J."/>
        </authorList>
    </citation>
    <scope>NUCLEOTIDE SEQUENCE [LARGE SCALE GENOMIC DNA]</scope>
    <source>
        <strain evidence="2">CCM 8689</strain>
    </source>
</reference>
<dbReference type="Proteomes" id="UP001595792">
    <property type="component" value="Unassembled WGS sequence"/>
</dbReference>
<evidence type="ECO:0000313" key="2">
    <source>
        <dbReference type="Proteomes" id="UP001595792"/>
    </source>
</evidence>
<organism evidence="1 2">
    <name type="scientific">Pedobacter jamesrossensis</name>
    <dbReference type="NCBI Taxonomy" id="1908238"/>
    <lineage>
        <taxon>Bacteria</taxon>
        <taxon>Pseudomonadati</taxon>
        <taxon>Bacteroidota</taxon>
        <taxon>Sphingobacteriia</taxon>
        <taxon>Sphingobacteriales</taxon>
        <taxon>Sphingobacteriaceae</taxon>
        <taxon>Pedobacter</taxon>
    </lineage>
</organism>
<gene>
    <name evidence="1" type="ORF">ACFOUY_07690</name>
</gene>
<accession>A0ABV8NHY8</accession>
<proteinExistence type="predicted"/>
<comment type="caution">
    <text evidence="1">The sequence shown here is derived from an EMBL/GenBank/DDBJ whole genome shotgun (WGS) entry which is preliminary data.</text>
</comment>
<dbReference type="RefSeq" id="WP_378959907.1">
    <property type="nucleotide sequence ID" value="NZ_JBHRXC010000001.1"/>
</dbReference>
<name>A0ABV8NHY8_9SPHI</name>
<dbReference type="EMBL" id="JBHSBY010000035">
    <property type="protein sequence ID" value="MFC4196575.1"/>
    <property type="molecule type" value="Genomic_DNA"/>
</dbReference>